<organism evidence="2 3">
    <name type="scientific">Heterobasidion irregulare (strain TC 32-1)</name>
    <dbReference type="NCBI Taxonomy" id="747525"/>
    <lineage>
        <taxon>Eukaryota</taxon>
        <taxon>Fungi</taxon>
        <taxon>Dikarya</taxon>
        <taxon>Basidiomycota</taxon>
        <taxon>Agaricomycotina</taxon>
        <taxon>Agaricomycetes</taxon>
        <taxon>Russulales</taxon>
        <taxon>Bondarzewiaceae</taxon>
        <taxon>Heterobasidion</taxon>
        <taxon>Heterobasidion annosum species complex</taxon>
    </lineage>
</organism>
<dbReference type="InParanoid" id="W4K0Q1"/>
<dbReference type="HOGENOM" id="CLU_2758087_0_0_1"/>
<dbReference type="KEGG" id="hir:HETIRDRAFT_435687"/>
<dbReference type="Proteomes" id="UP000030671">
    <property type="component" value="Unassembled WGS sequence"/>
</dbReference>
<gene>
    <name evidence="2" type="ORF">HETIRDRAFT_435687</name>
</gene>
<protein>
    <recommendedName>
        <fullName evidence="4">Secreted protein</fullName>
    </recommendedName>
</protein>
<dbReference type="EMBL" id="KI925461">
    <property type="protein sequence ID" value="ETW79274.1"/>
    <property type="molecule type" value="Genomic_DNA"/>
</dbReference>
<accession>W4K0Q1</accession>
<evidence type="ECO:0000313" key="3">
    <source>
        <dbReference type="Proteomes" id="UP000030671"/>
    </source>
</evidence>
<reference evidence="2 3" key="1">
    <citation type="journal article" date="2012" name="New Phytol.">
        <title>Insight into trade-off between wood decay and parasitism from the genome of a fungal forest pathogen.</title>
        <authorList>
            <person name="Olson A."/>
            <person name="Aerts A."/>
            <person name="Asiegbu F."/>
            <person name="Belbahri L."/>
            <person name="Bouzid O."/>
            <person name="Broberg A."/>
            <person name="Canback B."/>
            <person name="Coutinho P.M."/>
            <person name="Cullen D."/>
            <person name="Dalman K."/>
            <person name="Deflorio G."/>
            <person name="van Diepen L.T."/>
            <person name="Dunand C."/>
            <person name="Duplessis S."/>
            <person name="Durling M."/>
            <person name="Gonthier P."/>
            <person name="Grimwood J."/>
            <person name="Fossdal C.G."/>
            <person name="Hansson D."/>
            <person name="Henrissat B."/>
            <person name="Hietala A."/>
            <person name="Himmelstrand K."/>
            <person name="Hoffmeister D."/>
            <person name="Hogberg N."/>
            <person name="James T.Y."/>
            <person name="Karlsson M."/>
            <person name="Kohler A."/>
            <person name="Kues U."/>
            <person name="Lee Y.H."/>
            <person name="Lin Y.C."/>
            <person name="Lind M."/>
            <person name="Lindquist E."/>
            <person name="Lombard V."/>
            <person name="Lucas S."/>
            <person name="Lunden K."/>
            <person name="Morin E."/>
            <person name="Murat C."/>
            <person name="Park J."/>
            <person name="Raffaello T."/>
            <person name="Rouze P."/>
            <person name="Salamov A."/>
            <person name="Schmutz J."/>
            <person name="Solheim H."/>
            <person name="Stahlberg J."/>
            <person name="Velez H."/>
            <person name="de Vries R.P."/>
            <person name="Wiebenga A."/>
            <person name="Woodward S."/>
            <person name="Yakovlev I."/>
            <person name="Garbelotto M."/>
            <person name="Martin F."/>
            <person name="Grigoriev I.V."/>
            <person name="Stenlid J."/>
        </authorList>
    </citation>
    <scope>NUCLEOTIDE SEQUENCE [LARGE SCALE GENOMIC DNA]</scope>
    <source>
        <strain evidence="2 3">TC 32-1</strain>
    </source>
</reference>
<sequence length="70" mass="7891">MCVLCTGLFLLQARRRTCLAVSRASLPRRMLMATLESFPRADGARRDTPNLCILTHRSIITTVLLQNIYA</sequence>
<evidence type="ECO:0008006" key="4">
    <source>
        <dbReference type="Google" id="ProtNLM"/>
    </source>
</evidence>
<name>W4K0Q1_HETIT</name>
<evidence type="ECO:0000313" key="2">
    <source>
        <dbReference type="EMBL" id="ETW79274.1"/>
    </source>
</evidence>
<evidence type="ECO:0000256" key="1">
    <source>
        <dbReference type="SAM" id="SignalP"/>
    </source>
</evidence>
<dbReference type="AlphaFoldDB" id="W4K0Q1"/>
<feature type="signal peptide" evidence="1">
    <location>
        <begin position="1"/>
        <end position="20"/>
    </location>
</feature>
<dbReference type="RefSeq" id="XP_009549520.1">
    <property type="nucleotide sequence ID" value="XM_009551225.1"/>
</dbReference>
<proteinExistence type="predicted"/>
<feature type="chain" id="PRO_5004843943" description="Secreted protein" evidence="1">
    <location>
        <begin position="21"/>
        <end position="70"/>
    </location>
</feature>
<keyword evidence="3" id="KW-1185">Reference proteome</keyword>
<keyword evidence="1" id="KW-0732">Signal</keyword>
<dbReference type="GeneID" id="20674839"/>